<evidence type="ECO:0000313" key="1">
    <source>
        <dbReference type="EMBL" id="TGL39673.1"/>
    </source>
</evidence>
<dbReference type="RefSeq" id="WP_135646447.1">
    <property type="nucleotide sequence ID" value="NZ_RQGC01000009.1"/>
</dbReference>
<protein>
    <submittedName>
        <fullName evidence="1">Uncharacterized protein</fullName>
    </submittedName>
</protein>
<gene>
    <name evidence="1" type="ORF">EHQ53_14220</name>
</gene>
<dbReference type="EMBL" id="RQGC01000009">
    <property type="protein sequence ID" value="TGL39673.1"/>
    <property type="molecule type" value="Genomic_DNA"/>
</dbReference>
<accession>A0ABY2M9Q7</accession>
<comment type="caution">
    <text evidence="1">The sequence shown here is derived from an EMBL/GenBank/DDBJ whole genome shotgun (WGS) entry which is preliminary data.</text>
</comment>
<dbReference type="Proteomes" id="UP000297273">
    <property type="component" value="Unassembled WGS sequence"/>
</dbReference>
<reference evidence="2" key="1">
    <citation type="journal article" date="2019" name="PLoS Negl. Trop. Dis.">
        <title>Revisiting the worldwide diversity of Leptospira species in the environment.</title>
        <authorList>
            <person name="Vincent A.T."/>
            <person name="Schiettekatte O."/>
            <person name="Bourhy P."/>
            <person name="Veyrier F.J."/>
            <person name="Picardeau M."/>
        </authorList>
    </citation>
    <scope>NUCLEOTIDE SEQUENCE [LARGE SCALE GENOMIC DNA]</scope>
    <source>
        <strain evidence="2">201702690</strain>
    </source>
</reference>
<proteinExistence type="predicted"/>
<sequence length="70" mass="8168">MKTQKWVLKVELEISENWIEDGFNPSAETFEDLIRDGILGYAYDHEKKVKVEIKKSPNPKTVRELQGYAN</sequence>
<evidence type="ECO:0000313" key="2">
    <source>
        <dbReference type="Proteomes" id="UP000297273"/>
    </source>
</evidence>
<name>A0ABY2M9Q7_9LEPT</name>
<organism evidence="1 2">
    <name type="scientific">Leptospira langatensis</name>
    <dbReference type="NCBI Taxonomy" id="2484983"/>
    <lineage>
        <taxon>Bacteria</taxon>
        <taxon>Pseudomonadati</taxon>
        <taxon>Spirochaetota</taxon>
        <taxon>Spirochaetia</taxon>
        <taxon>Leptospirales</taxon>
        <taxon>Leptospiraceae</taxon>
        <taxon>Leptospira</taxon>
    </lineage>
</organism>
<keyword evidence="2" id="KW-1185">Reference proteome</keyword>